<dbReference type="EMBL" id="LSRX01000320">
    <property type="protein sequence ID" value="OLQ00669.1"/>
    <property type="molecule type" value="Genomic_DNA"/>
</dbReference>
<evidence type="ECO:0000313" key="1">
    <source>
        <dbReference type="EMBL" id="OLQ00669.1"/>
    </source>
</evidence>
<gene>
    <name evidence="1" type="ORF">AK812_SmicGene16644</name>
</gene>
<protein>
    <submittedName>
        <fullName evidence="1">Uncharacterized protein</fullName>
    </submittedName>
</protein>
<dbReference type="Proteomes" id="UP000186817">
    <property type="component" value="Unassembled WGS sequence"/>
</dbReference>
<sequence length="103" mass="11628">MALSFEPELAALTLALSCPARLADFHAGLSEHLYEILPLSHRRGPVPERGDAVFQYHCDCRHMLGENDDDEDDDEEEVTMLIMTAMLMDGVCRGNYRDEVTML</sequence>
<dbReference type="AlphaFoldDB" id="A0A1Q9DZW0"/>
<evidence type="ECO:0000313" key="2">
    <source>
        <dbReference type="Proteomes" id="UP000186817"/>
    </source>
</evidence>
<reference evidence="1 2" key="1">
    <citation type="submission" date="2016-02" db="EMBL/GenBank/DDBJ databases">
        <title>Genome analysis of coral dinoflagellate symbionts highlights evolutionary adaptations to a symbiotic lifestyle.</title>
        <authorList>
            <person name="Aranda M."/>
            <person name="Li Y."/>
            <person name="Liew Y.J."/>
            <person name="Baumgarten S."/>
            <person name="Simakov O."/>
            <person name="Wilson M."/>
            <person name="Piel J."/>
            <person name="Ashoor H."/>
            <person name="Bougouffa S."/>
            <person name="Bajic V.B."/>
            <person name="Ryu T."/>
            <person name="Ravasi T."/>
            <person name="Bayer T."/>
            <person name="Micklem G."/>
            <person name="Kim H."/>
            <person name="Bhak J."/>
            <person name="Lajeunesse T.C."/>
            <person name="Voolstra C.R."/>
        </authorList>
    </citation>
    <scope>NUCLEOTIDE SEQUENCE [LARGE SCALE GENOMIC DNA]</scope>
    <source>
        <strain evidence="1 2">CCMP2467</strain>
    </source>
</reference>
<keyword evidence="2" id="KW-1185">Reference proteome</keyword>
<proteinExistence type="predicted"/>
<comment type="caution">
    <text evidence="1">The sequence shown here is derived from an EMBL/GenBank/DDBJ whole genome shotgun (WGS) entry which is preliminary data.</text>
</comment>
<name>A0A1Q9DZW0_SYMMI</name>
<accession>A0A1Q9DZW0</accession>
<organism evidence="1 2">
    <name type="scientific">Symbiodinium microadriaticum</name>
    <name type="common">Dinoflagellate</name>
    <name type="synonym">Zooxanthella microadriatica</name>
    <dbReference type="NCBI Taxonomy" id="2951"/>
    <lineage>
        <taxon>Eukaryota</taxon>
        <taxon>Sar</taxon>
        <taxon>Alveolata</taxon>
        <taxon>Dinophyceae</taxon>
        <taxon>Suessiales</taxon>
        <taxon>Symbiodiniaceae</taxon>
        <taxon>Symbiodinium</taxon>
    </lineage>
</organism>